<sequence>MSERILVPYDGSAPSKKALEYTIEKFENPDVTALYVVPVPEGYWTAFEDEEMEAAEADRAREQGQETLDEARETGAEHGCDVDTEVVTGKPDRVVLEYAESETYDTIVMGSHGREGVSRVLLGSVAENVVRRSPIPVVVVR</sequence>
<evidence type="ECO:0000313" key="5">
    <source>
        <dbReference type="Proteomes" id="UP000198848"/>
    </source>
</evidence>
<dbReference type="InterPro" id="IPR006015">
    <property type="entry name" value="Universal_stress_UspA"/>
</dbReference>
<comment type="similarity">
    <text evidence="1">Belongs to the universal stress protein A family.</text>
</comment>
<dbReference type="InterPro" id="IPR014729">
    <property type="entry name" value="Rossmann-like_a/b/a_fold"/>
</dbReference>
<reference evidence="5" key="1">
    <citation type="submission" date="2016-10" db="EMBL/GenBank/DDBJ databases">
        <authorList>
            <person name="Varghese N."/>
            <person name="Submissions S."/>
        </authorList>
    </citation>
    <scope>NUCLEOTIDE SEQUENCE [LARGE SCALE GENOMIC DNA]</scope>
    <source>
        <strain evidence="5">DSM 24767</strain>
    </source>
</reference>
<dbReference type="PRINTS" id="PR01438">
    <property type="entry name" value="UNVRSLSTRESS"/>
</dbReference>
<dbReference type="Proteomes" id="UP000198848">
    <property type="component" value="Unassembled WGS sequence"/>
</dbReference>
<evidence type="ECO:0000313" key="4">
    <source>
        <dbReference type="EMBL" id="SDQ57206.1"/>
    </source>
</evidence>
<evidence type="ECO:0000256" key="1">
    <source>
        <dbReference type="ARBA" id="ARBA00008791"/>
    </source>
</evidence>
<dbReference type="EMBL" id="FNLC01000001">
    <property type="protein sequence ID" value="SDQ57206.1"/>
    <property type="molecule type" value="Genomic_DNA"/>
</dbReference>
<dbReference type="AlphaFoldDB" id="A0A1H1C0P6"/>
<gene>
    <name evidence="4" type="ORF">SAMN04489842_1209</name>
</gene>
<dbReference type="Pfam" id="PF00582">
    <property type="entry name" value="Usp"/>
    <property type="match status" value="1"/>
</dbReference>
<evidence type="ECO:0000256" key="2">
    <source>
        <dbReference type="SAM" id="MobiDB-lite"/>
    </source>
</evidence>
<protein>
    <submittedName>
        <fullName evidence="4">Nucleotide-binding universal stress protein, UspA family</fullName>
    </submittedName>
</protein>
<dbReference type="Gene3D" id="3.40.50.620">
    <property type="entry name" value="HUPs"/>
    <property type="match status" value="1"/>
</dbReference>
<dbReference type="CDD" id="cd00293">
    <property type="entry name" value="USP-like"/>
    <property type="match status" value="1"/>
</dbReference>
<dbReference type="STRING" id="1095778.SAMN04489842_1209"/>
<evidence type="ECO:0000259" key="3">
    <source>
        <dbReference type="Pfam" id="PF00582"/>
    </source>
</evidence>
<name>A0A1H1C0P6_NATTX</name>
<dbReference type="RefSeq" id="WP_090378735.1">
    <property type="nucleotide sequence ID" value="NZ_FNLC01000001.1"/>
</dbReference>
<proteinExistence type="inferred from homology"/>
<feature type="region of interest" description="Disordered" evidence="2">
    <location>
        <begin position="55"/>
        <end position="86"/>
    </location>
</feature>
<feature type="domain" description="UspA" evidence="3">
    <location>
        <begin position="1"/>
        <end position="141"/>
    </location>
</feature>
<dbReference type="PANTHER" id="PTHR46268">
    <property type="entry name" value="STRESS RESPONSE PROTEIN NHAX"/>
    <property type="match status" value="1"/>
</dbReference>
<accession>A0A1H1C0P6</accession>
<organism evidence="4 5">
    <name type="scientific">Natronobacterium texcoconense</name>
    <dbReference type="NCBI Taxonomy" id="1095778"/>
    <lineage>
        <taxon>Archaea</taxon>
        <taxon>Methanobacteriati</taxon>
        <taxon>Methanobacteriota</taxon>
        <taxon>Stenosarchaea group</taxon>
        <taxon>Halobacteria</taxon>
        <taxon>Halobacteriales</taxon>
        <taxon>Natrialbaceae</taxon>
        <taxon>Natronobacterium</taxon>
    </lineage>
</organism>
<feature type="compositionally biased region" description="Basic and acidic residues" evidence="2">
    <location>
        <begin position="56"/>
        <end position="81"/>
    </location>
</feature>
<dbReference type="PANTHER" id="PTHR46268:SF24">
    <property type="entry name" value="UNIVERSAL STRESS PROTEIN"/>
    <property type="match status" value="1"/>
</dbReference>
<keyword evidence="5" id="KW-1185">Reference proteome</keyword>
<dbReference type="InterPro" id="IPR006016">
    <property type="entry name" value="UspA"/>
</dbReference>
<dbReference type="SUPFAM" id="SSF52402">
    <property type="entry name" value="Adenine nucleotide alpha hydrolases-like"/>
    <property type="match status" value="1"/>
</dbReference>
<dbReference type="OrthoDB" id="105697at2157"/>